<evidence type="ECO:0000313" key="7">
    <source>
        <dbReference type="Proteomes" id="UP000198307"/>
    </source>
</evidence>
<dbReference type="PANTHER" id="PTHR30537:SF35">
    <property type="entry name" value="TRANSCRIPTIONAL REGULATORY PROTEIN"/>
    <property type="match status" value="1"/>
</dbReference>
<dbReference type="AlphaFoldDB" id="A0A239Q104"/>
<dbReference type="SUPFAM" id="SSF46785">
    <property type="entry name" value="Winged helix' DNA-binding domain"/>
    <property type="match status" value="1"/>
</dbReference>
<dbReference type="Pfam" id="PF00126">
    <property type="entry name" value="HTH_1"/>
    <property type="match status" value="1"/>
</dbReference>
<gene>
    <name evidence="6" type="ORF">SAMN05444959_11758</name>
</gene>
<dbReference type="FunFam" id="1.10.10.10:FF:000001">
    <property type="entry name" value="LysR family transcriptional regulator"/>
    <property type="match status" value="1"/>
</dbReference>
<dbReference type="Proteomes" id="UP000198307">
    <property type="component" value="Unassembled WGS sequence"/>
</dbReference>
<dbReference type="PROSITE" id="PS50931">
    <property type="entry name" value="HTH_LYSR"/>
    <property type="match status" value="1"/>
</dbReference>
<dbReference type="GO" id="GO:0003700">
    <property type="term" value="F:DNA-binding transcription factor activity"/>
    <property type="evidence" value="ECO:0007669"/>
    <property type="project" value="InterPro"/>
</dbReference>
<dbReference type="Pfam" id="PF03466">
    <property type="entry name" value="LysR_substrate"/>
    <property type="match status" value="1"/>
</dbReference>
<dbReference type="PANTHER" id="PTHR30537">
    <property type="entry name" value="HTH-TYPE TRANSCRIPTIONAL REGULATOR"/>
    <property type="match status" value="1"/>
</dbReference>
<keyword evidence="2" id="KW-0805">Transcription regulation</keyword>
<evidence type="ECO:0000313" key="6">
    <source>
        <dbReference type="EMBL" id="SNT76279.1"/>
    </source>
</evidence>
<dbReference type="GO" id="GO:0006351">
    <property type="term" value="P:DNA-templated transcription"/>
    <property type="evidence" value="ECO:0007669"/>
    <property type="project" value="TreeGrafter"/>
</dbReference>
<evidence type="ECO:0000256" key="3">
    <source>
        <dbReference type="ARBA" id="ARBA00023125"/>
    </source>
</evidence>
<evidence type="ECO:0000256" key="2">
    <source>
        <dbReference type="ARBA" id="ARBA00023015"/>
    </source>
</evidence>
<dbReference type="CDD" id="cd08422">
    <property type="entry name" value="PBP2_CrgA_like"/>
    <property type="match status" value="1"/>
</dbReference>
<dbReference type="InterPro" id="IPR036390">
    <property type="entry name" value="WH_DNA-bd_sf"/>
</dbReference>
<keyword evidence="7" id="KW-1185">Reference proteome</keyword>
<dbReference type="InterPro" id="IPR000847">
    <property type="entry name" value="LysR_HTH_N"/>
</dbReference>
<sequence>METTVLRTFIAIIDEGSFSAAARRMGISRSICSKYITDLEHDLGTRLLTRTTRSVSPTAIGLEYSRRLREALRLMDEANEAVRVASDHPSGVLKIGAPVGYTLKVLQPHILHFTQEFPEIQLELVLDDGLANLVSDSFDAVIRIGNLEDSTLHARKLDEAEILLVASPDYVNNRGIPQAPADLLQHDCLHYTNLRGTGTWPMRRDGQVIFQRVQPVFAANNSEMLHKMALSGRGVTLLPKFAVADDLAEGTLVPLMSDYRLPGIPIHLVYPTGKLMTAAMRSFVDFITHLPRN</sequence>
<dbReference type="OrthoDB" id="9813056at2"/>
<dbReference type="SUPFAM" id="SSF53850">
    <property type="entry name" value="Periplasmic binding protein-like II"/>
    <property type="match status" value="1"/>
</dbReference>
<evidence type="ECO:0000259" key="5">
    <source>
        <dbReference type="PROSITE" id="PS50931"/>
    </source>
</evidence>
<proteinExistence type="inferred from homology"/>
<protein>
    <submittedName>
        <fullName evidence="6">DNA-binding transcriptional regulator, LysR family</fullName>
    </submittedName>
</protein>
<dbReference type="InterPro" id="IPR036388">
    <property type="entry name" value="WH-like_DNA-bd_sf"/>
</dbReference>
<keyword evidence="4" id="KW-0804">Transcription</keyword>
<dbReference type="Gene3D" id="1.10.10.10">
    <property type="entry name" value="Winged helix-like DNA-binding domain superfamily/Winged helix DNA-binding domain"/>
    <property type="match status" value="1"/>
</dbReference>
<reference evidence="6 7" key="1">
    <citation type="submission" date="2017-07" db="EMBL/GenBank/DDBJ databases">
        <authorList>
            <person name="Sun Z.S."/>
            <person name="Albrecht U."/>
            <person name="Echele G."/>
            <person name="Lee C.C."/>
        </authorList>
    </citation>
    <scope>NUCLEOTIDE SEQUENCE [LARGE SCALE GENOMIC DNA]</scope>
    <source>
        <strain evidence="6 7">DSM 14827</strain>
    </source>
</reference>
<dbReference type="InterPro" id="IPR058163">
    <property type="entry name" value="LysR-type_TF_proteobact-type"/>
</dbReference>
<evidence type="ECO:0000256" key="1">
    <source>
        <dbReference type="ARBA" id="ARBA00009437"/>
    </source>
</evidence>
<dbReference type="Gene3D" id="3.40.190.290">
    <property type="match status" value="1"/>
</dbReference>
<dbReference type="GO" id="GO:0043565">
    <property type="term" value="F:sequence-specific DNA binding"/>
    <property type="evidence" value="ECO:0007669"/>
    <property type="project" value="TreeGrafter"/>
</dbReference>
<dbReference type="InterPro" id="IPR005119">
    <property type="entry name" value="LysR_subst-bd"/>
</dbReference>
<accession>A0A239Q104</accession>
<evidence type="ECO:0000256" key="4">
    <source>
        <dbReference type="ARBA" id="ARBA00023163"/>
    </source>
</evidence>
<keyword evidence="3 6" id="KW-0238">DNA-binding</keyword>
<dbReference type="RefSeq" id="WP_089345597.1">
    <property type="nucleotide sequence ID" value="NZ_CP067131.1"/>
</dbReference>
<organism evidence="6 7">
    <name type="scientific">Paracoccus seriniphilus</name>
    <dbReference type="NCBI Taxonomy" id="184748"/>
    <lineage>
        <taxon>Bacteria</taxon>
        <taxon>Pseudomonadati</taxon>
        <taxon>Pseudomonadota</taxon>
        <taxon>Alphaproteobacteria</taxon>
        <taxon>Rhodobacterales</taxon>
        <taxon>Paracoccaceae</taxon>
        <taxon>Paracoccus</taxon>
    </lineage>
</organism>
<feature type="domain" description="HTH lysR-type" evidence="5">
    <location>
        <begin position="1"/>
        <end position="58"/>
    </location>
</feature>
<dbReference type="EMBL" id="FZQB01000017">
    <property type="protein sequence ID" value="SNT76279.1"/>
    <property type="molecule type" value="Genomic_DNA"/>
</dbReference>
<name>A0A239Q104_9RHOB</name>
<comment type="similarity">
    <text evidence="1">Belongs to the LysR transcriptional regulatory family.</text>
</comment>